<organism evidence="1 2">
    <name type="scientific">Lymnaea stagnalis</name>
    <name type="common">Great pond snail</name>
    <name type="synonym">Helix stagnalis</name>
    <dbReference type="NCBI Taxonomy" id="6523"/>
    <lineage>
        <taxon>Eukaryota</taxon>
        <taxon>Metazoa</taxon>
        <taxon>Spiralia</taxon>
        <taxon>Lophotrochozoa</taxon>
        <taxon>Mollusca</taxon>
        <taxon>Gastropoda</taxon>
        <taxon>Heterobranchia</taxon>
        <taxon>Euthyneura</taxon>
        <taxon>Panpulmonata</taxon>
        <taxon>Hygrophila</taxon>
        <taxon>Lymnaeoidea</taxon>
        <taxon>Lymnaeidae</taxon>
        <taxon>Lymnaea</taxon>
    </lineage>
</organism>
<evidence type="ECO:0000313" key="2">
    <source>
        <dbReference type="Proteomes" id="UP001497497"/>
    </source>
</evidence>
<sequence length="64" mass="7421">MFKIVFDLQQEIQSVFAGKSIICDFALLANITLNDVNTRRQGKDQLINKMYDHISAFQMKLGLW</sequence>
<reference evidence="1 2" key="1">
    <citation type="submission" date="2024-04" db="EMBL/GenBank/DDBJ databases">
        <authorList>
            <consortium name="Genoscope - CEA"/>
            <person name="William W."/>
        </authorList>
    </citation>
    <scope>NUCLEOTIDE SEQUENCE [LARGE SCALE GENOMIC DNA]</scope>
</reference>
<dbReference type="AlphaFoldDB" id="A0AAV2IPW4"/>
<proteinExistence type="predicted"/>
<dbReference type="Proteomes" id="UP001497497">
    <property type="component" value="Unassembled WGS sequence"/>
</dbReference>
<accession>A0AAV2IPW4</accession>
<comment type="caution">
    <text evidence="1">The sequence shown here is derived from an EMBL/GenBank/DDBJ whole genome shotgun (WGS) entry which is preliminary data.</text>
</comment>
<gene>
    <name evidence="1" type="ORF">GSLYS_00022322001</name>
</gene>
<keyword evidence="2" id="KW-1185">Reference proteome</keyword>
<protein>
    <submittedName>
        <fullName evidence="1">Uncharacterized protein</fullName>
    </submittedName>
</protein>
<name>A0AAV2IPW4_LYMST</name>
<dbReference type="EMBL" id="CAXITT010002924">
    <property type="protein sequence ID" value="CAL1549005.1"/>
    <property type="molecule type" value="Genomic_DNA"/>
</dbReference>
<evidence type="ECO:0000313" key="1">
    <source>
        <dbReference type="EMBL" id="CAL1549005.1"/>
    </source>
</evidence>